<dbReference type="Proteomes" id="UP000326396">
    <property type="component" value="Linkage Group LG10"/>
</dbReference>
<gene>
    <name evidence="3" type="ORF">E3N88_04557</name>
</gene>
<comment type="caution">
    <text evidence="3">The sequence shown here is derived from an EMBL/GenBank/DDBJ whole genome shotgun (WGS) entry which is preliminary data.</text>
</comment>
<feature type="region of interest" description="Disordered" evidence="2">
    <location>
        <begin position="1"/>
        <end position="110"/>
    </location>
</feature>
<feature type="region of interest" description="Disordered" evidence="2">
    <location>
        <begin position="753"/>
        <end position="793"/>
    </location>
</feature>
<reference evidence="3 4" key="1">
    <citation type="submission" date="2019-05" db="EMBL/GenBank/DDBJ databases">
        <title>Mikania micrantha, genome provides insights into the molecular mechanism of rapid growth.</title>
        <authorList>
            <person name="Liu B."/>
        </authorList>
    </citation>
    <scope>NUCLEOTIDE SEQUENCE [LARGE SCALE GENOMIC DNA]</scope>
    <source>
        <strain evidence="3">NLD-2019</strain>
        <tissue evidence="3">Leaf</tissue>
    </source>
</reference>
<evidence type="ECO:0000313" key="3">
    <source>
        <dbReference type="EMBL" id="KAD7117289.1"/>
    </source>
</evidence>
<dbReference type="PANTHER" id="PTHR35120">
    <property type="entry name" value="HISTONE ACETYLTRANSFERASE KAT6B-LIKE"/>
    <property type="match status" value="1"/>
</dbReference>
<keyword evidence="1" id="KW-0175">Coiled coil</keyword>
<evidence type="ECO:0000256" key="1">
    <source>
        <dbReference type="SAM" id="Coils"/>
    </source>
</evidence>
<evidence type="ECO:0000256" key="2">
    <source>
        <dbReference type="SAM" id="MobiDB-lite"/>
    </source>
</evidence>
<sequence>MVVTGSPFHSQHGDEDTNPTEPHEQSPLHSKTLGFPNPSKPPINDQIVQKSQQSDDHEDSLTILDGYDQQSSKTHTTLPEPIVHANDTKNPLRSPKNYWRRSNKRKKGGRNKWVMKKIENLKDALNFIPFKPKALDLDKHEDVLKRLGLYEFSTIEFDHRIRTDLLVQLIVNYDSKKHCSYVNEKRILVSRAALAKALKLPAMKQDKGSRPVVEVDLDSDVYSDEVIGFIEDFVFNWMLLHEESWIMPVEIVNWTRCIRDGHPEKLDSSSLIWYKVEKELSQGDKLSDCYYASHLQHLIRSQKDQLLKDEDDDCVIDKGEEIVKIDKPKEKVSVVQKDDVELNLGPDVEKTVHQEVRKANETVDTEECEVRQDNETMVNAEECAVRKDDETMVDAEECVVIKDDETMVDVEECKEKEVAEEMEEQLNWKNGLNESILQRCQSSDLNDYEEIKVQEVNDQEIEQVKYKSEEEGADGRFVEGLGMKLKDDFMDREGLIGNFHQGVEISNIPYSSHGVSSMDIFRSRDDSFMSHGGLSFFDNCGKRVMELEEDMHHLSGNGKKLKTNEIWDHNQNDFGFYMMQMQHLMEKAKMIHELKEESFANSHCHQNLAMSQMQEHNQMMEMVIKSREEELEKKNAEVSRLERELYLMEQLLAGYRKALNDTRFTFLEYRRRVVALQEEPLYKDAGPGGLVLSTQELEKQRLKQENMMNFKTLAKNFEEDWICQMKIQYERASKMAEKLVFVGNEVKKVKELAAHRKGTQKPWDELQSSSKPEENSKSHDEVSENDANKETVL</sequence>
<protein>
    <submittedName>
        <fullName evidence="3">Uncharacterized protein</fullName>
    </submittedName>
</protein>
<feature type="compositionally biased region" description="Basic and acidic residues" evidence="2">
    <location>
        <begin position="771"/>
        <end position="793"/>
    </location>
</feature>
<accession>A0A5N6PUR9</accession>
<organism evidence="3 4">
    <name type="scientific">Mikania micrantha</name>
    <name type="common">bitter vine</name>
    <dbReference type="NCBI Taxonomy" id="192012"/>
    <lineage>
        <taxon>Eukaryota</taxon>
        <taxon>Viridiplantae</taxon>
        <taxon>Streptophyta</taxon>
        <taxon>Embryophyta</taxon>
        <taxon>Tracheophyta</taxon>
        <taxon>Spermatophyta</taxon>
        <taxon>Magnoliopsida</taxon>
        <taxon>eudicotyledons</taxon>
        <taxon>Gunneridae</taxon>
        <taxon>Pentapetalae</taxon>
        <taxon>asterids</taxon>
        <taxon>campanulids</taxon>
        <taxon>Asterales</taxon>
        <taxon>Asteraceae</taxon>
        <taxon>Asteroideae</taxon>
        <taxon>Heliantheae alliance</taxon>
        <taxon>Eupatorieae</taxon>
        <taxon>Mikania</taxon>
    </lineage>
</organism>
<feature type="compositionally biased region" description="Polar residues" evidence="2">
    <location>
        <begin position="68"/>
        <end position="77"/>
    </location>
</feature>
<feature type="compositionally biased region" description="Basic and acidic residues" evidence="2">
    <location>
        <begin position="11"/>
        <end position="26"/>
    </location>
</feature>
<dbReference type="OrthoDB" id="1935530at2759"/>
<feature type="coiled-coil region" evidence="1">
    <location>
        <begin position="617"/>
        <end position="651"/>
    </location>
</feature>
<proteinExistence type="predicted"/>
<keyword evidence="4" id="KW-1185">Reference proteome</keyword>
<evidence type="ECO:0000313" key="4">
    <source>
        <dbReference type="Proteomes" id="UP000326396"/>
    </source>
</evidence>
<dbReference type="EMBL" id="SZYD01000002">
    <property type="protein sequence ID" value="KAD7117289.1"/>
    <property type="molecule type" value="Genomic_DNA"/>
</dbReference>
<dbReference type="PANTHER" id="PTHR35120:SF2">
    <property type="entry name" value="AMINOTRANSFERASE-LIKE PLANT MOBILE DOMAIN-CONTAINING PROTEIN"/>
    <property type="match status" value="1"/>
</dbReference>
<name>A0A5N6PUR9_9ASTR</name>
<feature type="compositionally biased region" description="Basic residues" evidence="2">
    <location>
        <begin position="98"/>
        <end position="110"/>
    </location>
</feature>
<dbReference type="AlphaFoldDB" id="A0A5N6PUR9"/>